<organism evidence="1 2">
    <name type="scientific">Cerrena zonata</name>
    <dbReference type="NCBI Taxonomy" id="2478898"/>
    <lineage>
        <taxon>Eukaryota</taxon>
        <taxon>Fungi</taxon>
        <taxon>Dikarya</taxon>
        <taxon>Basidiomycota</taxon>
        <taxon>Agaricomycotina</taxon>
        <taxon>Agaricomycetes</taxon>
        <taxon>Polyporales</taxon>
        <taxon>Cerrenaceae</taxon>
        <taxon>Cerrena</taxon>
    </lineage>
</organism>
<dbReference type="EMBL" id="JASBNA010000004">
    <property type="protein sequence ID" value="KAK7692201.1"/>
    <property type="molecule type" value="Genomic_DNA"/>
</dbReference>
<dbReference type="Proteomes" id="UP001385951">
    <property type="component" value="Unassembled WGS sequence"/>
</dbReference>
<comment type="caution">
    <text evidence="1">The sequence shown here is derived from an EMBL/GenBank/DDBJ whole genome shotgun (WGS) entry which is preliminary data.</text>
</comment>
<dbReference type="AlphaFoldDB" id="A0AAW0GHH7"/>
<keyword evidence="2" id="KW-1185">Reference proteome</keyword>
<dbReference type="SUPFAM" id="SSF81383">
    <property type="entry name" value="F-box domain"/>
    <property type="match status" value="1"/>
</dbReference>
<dbReference type="Gene3D" id="3.80.10.10">
    <property type="entry name" value="Ribonuclease Inhibitor"/>
    <property type="match status" value="1"/>
</dbReference>
<evidence type="ECO:0008006" key="3">
    <source>
        <dbReference type="Google" id="ProtNLM"/>
    </source>
</evidence>
<reference evidence="1 2" key="1">
    <citation type="submission" date="2022-09" db="EMBL/GenBank/DDBJ databases">
        <authorList>
            <person name="Palmer J.M."/>
        </authorList>
    </citation>
    <scope>NUCLEOTIDE SEQUENCE [LARGE SCALE GENOMIC DNA]</scope>
    <source>
        <strain evidence="1 2">DSM 7382</strain>
    </source>
</reference>
<evidence type="ECO:0000313" key="1">
    <source>
        <dbReference type="EMBL" id="KAK7692201.1"/>
    </source>
</evidence>
<protein>
    <recommendedName>
        <fullName evidence="3">F-box domain-containing protein</fullName>
    </recommendedName>
</protein>
<name>A0AAW0GHH7_9APHY</name>
<dbReference type="InterPro" id="IPR036047">
    <property type="entry name" value="F-box-like_dom_sf"/>
</dbReference>
<sequence length="416" mass="48682">MVIELTMSKLPFDLVLEILGLLTNDKETMSSCSLVCRDWTWHCQTSLLQSVKFLYYKPWQTKGDLSRDVGYQLANFSFHLATRVKHLTVQSAYIQNYAGRLWLTPEIMEIYDNLEILTLREIDFKPESLKPDPVRKRLARLELQDIESMFTVMAMLSLFPTIEELRISHMRQWDDYDEEHPGGIPAQAHVYALSLHEVTKLGLLLRSLVLLIDTTKLQRYSLTISGRTVFMGPETFSPFLQYPGLNLEELSFRAYGGERSTLDKAMDHIRHLSTLQHHTSALRLSIYITQPPIDTSEILQDLDICPREITHLSLYIAFQPDQMTLKQYPADEFWEPLMQTLNSFPVLKYLCLTFVCWFHPRDSRISEKAESYIWALANEAEESLTEFRSRGVLRFQYRESTNTFRFDQEEDWQSHV</sequence>
<evidence type="ECO:0000313" key="2">
    <source>
        <dbReference type="Proteomes" id="UP001385951"/>
    </source>
</evidence>
<accession>A0AAW0GHH7</accession>
<gene>
    <name evidence="1" type="ORF">QCA50_003825</name>
</gene>
<dbReference type="InterPro" id="IPR032675">
    <property type="entry name" value="LRR_dom_sf"/>
</dbReference>
<proteinExistence type="predicted"/>